<evidence type="ECO:0000313" key="3">
    <source>
        <dbReference type="EMBL" id="CAI9735766.1"/>
    </source>
</evidence>
<keyword evidence="4" id="KW-1185">Reference proteome</keyword>
<dbReference type="AlphaFoldDB" id="A0AA36BJU5"/>
<dbReference type="GO" id="GO:0005198">
    <property type="term" value="F:structural molecule activity"/>
    <property type="evidence" value="ECO:0007669"/>
    <property type="project" value="InterPro"/>
</dbReference>
<feature type="compositionally biased region" description="Polar residues" evidence="1">
    <location>
        <begin position="118"/>
        <end position="139"/>
    </location>
</feature>
<accession>A0AA36BJU5</accession>
<name>A0AA36BJU5_OCTVU</name>
<dbReference type="InterPro" id="IPR013607">
    <property type="entry name" value="Phospholipase_A2-like"/>
</dbReference>
<reference evidence="3" key="1">
    <citation type="submission" date="2023-08" db="EMBL/GenBank/DDBJ databases">
        <authorList>
            <person name="Alioto T."/>
            <person name="Alioto T."/>
            <person name="Gomez Garrido J."/>
        </authorList>
    </citation>
    <scope>NUCLEOTIDE SEQUENCE</scope>
</reference>
<feature type="domain" description="Phospholipase A2-like" evidence="2">
    <location>
        <begin position="16"/>
        <end position="56"/>
    </location>
</feature>
<evidence type="ECO:0000313" key="4">
    <source>
        <dbReference type="Proteomes" id="UP001162480"/>
    </source>
</evidence>
<feature type="compositionally biased region" description="Low complexity" evidence="1">
    <location>
        <begin position="98"/>
        <end position="109"/>
    </location>
</feature>
<organism evidence="3 4">
    <name type="scientific">Octopus vulgaris</name>
    <name type="common">Common octopus</name>
    <dbReference type="NCBI Taxonomy" id="6645"/>
    <lineage>
        <taxon>Eukaryota</taxon>
        <taxon>Metazoa</taxon>
        <taxon>Spiralia</taxon>
        <taxon>Lophotrochozoa</taxon>
        <taxon>Mollusca</taxon>
        <taxon>Cephalopoda</taxon>
        <taxon>Coleoidea</taxon>
        <taxon>Octopodiformes</taxon>
        <taxon>Octopoda</taxon>
        <taxon>Incirrata</taxon>
        <taxon>Octopodidae</taxon>
        <taxon>Octopus</taxon>
    </lineage>
</organism>
<dbReference type="Pfam" id="PF08398">
    <property type="entry name" value="Phospholip_A2_4"/>
    <property type="match status" value="1"/>
</dbReference>
<dbReference type="Proteomes" id="UP001162480">
    <property type="component" value="Chromosome 18"/>
</dbReference>
<proteinExistence type="predicted"/>
<dbReference type="EMBL" id="OX597831">
    <property type="protein sequence ID" value="CAI9735766.1"/>
    <property type="molecule type" value="Genomic_DNA"/>
</dbReference>
<evidence type="ECO:0000256" key="1">
    <source>
        <dbReference type="SAM" id="MobiDB-lite"/>
    </source>
</evidence>
<sequence length="268" mass="30636">MPPIRKHLYRKTESREFRLPGYEFLGPGTNICKRRYDTPLNALDTAAKALDIDYADPYKGTWEADIKNVLPQGPTGILAAAAITAKHYLGLDNKFRKTNNNDNTPVDINNHCDRKNMADNQETSSESQPSNGWAGTSHGTPVPPRSDNFMREYTIKRTFRNMVKTTNMNGAKVTFQQFQGNEKGCHQVGHYYYGTVSSEDYIIPYWLTSWIKPIHFEQSIKTATSYRIKSIGFEITDIIGGEWTTQKNEEVFMQSPYPYFELFKDTGC</sequence>
<feature type="region of interest" description="Disordered" evidence="1">
    <location>
        <begin position="94"/>
        <end position="148"/>
    </location>
</feature>
<protein>
    <recommendedName>
        <fullName evidence="2">Phospholipase A2-like domain-containing protein</fullName>
    </recommendedName>
</protein>
<evidence type="ECO:0000259" key="2">
    <source>
        <dbReference type="Pfam" id="PF08398"/>
    </source>
</evidence>
<gene>
    <name evidence="3" type="ORF">OCTVUL_1B020214</name>
</gene>